<evidence type="ECO:0000313" key="3">
    <source>
        <dbReference type="Proteomes" id="UP000507222"/>
    </source>
</evidence>
<protein>
    <submittedName>
        <fullName evidence="2">Uncharacterized protein</fullName>
    </submittedName>
</protein>
<dbReference type="EMBL" id="CAEKKB010000001">
    <property type="protein sequence ID" value="CAB4294214.1"/>
    <property type="molecule type" value="Genomic_DNA"/>
</dbReference>
<gene>
    <name evidence="1" type="ORF">CURHAP_LOCUS4215</name>
    <name evidence="2" type="ORF">ORAREDHAP_LOCUS4215</name>
</gene>
<reference evidence="2 3" key="2">
    <citation type="submission" date="2020-05" db="EMBL/GenBank/DDBJ databases">
        <authorList>
            <person name="Campoy J."/>
            <person name="Schneeberger K."/>
            <person name="Spophaly S."/>
        </authorList>
    </citation>
    <scope>NUCLEOTIDE SEQUENCE [LARGE SCALE GENOMIC DNA]</scope>
    <source>
        <strain evidence="2">PruArmRojPasFocal</strain>
    </source>
</reference>
<evidence type="ECO:0000313" key="1">
    <source>
        <dbReference type="EMBL" id="CAB4263638.1"/>
    </source>
</evidence>
<dbReference type="AlphaFoldDB" id="A0A6J5W3C1"/>
<evidence type="ECO:0000313" key="4">
    <source>
        <dbReference type="Proteomes" id="UP000507245"/>
    </source>
</evidence>
<organism evidence="2 4">
    <name type="scientific">Prunus armeniaca</name>
    <name type="common">Apricot</name>
    <name type="synonym">Armeniaca vulgaris</name>
    <dbReference type="NCBI Taxonomy" id="36596"/>
    <lineage>
        <taxon>Eukaryota</taxon>
        <taxon>Viridiplantae</taxon>
        <taxon>Streptophyta</taxon>
        <taxon>Embryophyta</taxon>
        <taxon>Tracheophyta</taxon>
        <taxon>Spermatophyta</taxon>
        <taxon>Magnoliopsida</taxon>
        <taxon>eudicotyledons</taxon>
        <taxon>Gunneridae</taxon>
        <taxon>Pentapetalae</taxon>
        <taxon>rosids</taxon>
        <taxon>fabids</taxon>
        <taxon>Rosales</taxon>
        <taxon>Rosaceae</taxon>
        <taxon>Amygdaloideae</taxon>
        <taxon>Amygdaleae</taxon>
        <taxon>Prunus</taxon>
    </lineage>
</organism>
<name>A0A6J5W3C1_PRUAR</name>
<reference evidence="4" key="1">
    <citation type="journal article" date="2020" name="Genome Biol.">
        <title>Gamete binning: chromosome-level and haplotype-resolved genome assembly enabled by high-throughput single-cell sequencing of gamete genomes.</title>
        <authorList>
            <person name="Campoy J.A."/>
            <person name="Sun H."/>
            <person name="Goel M."/>
            <person name="Jiao W.-B."/>
            <person name="Folz-Donahue K."/>
            <person name="Wang N."/>
            <person name="Rubio M."/>
            <person name="Liu C."/>
            <person name="Kukat C."/>
            <person name="Ruiz D."/>
            <person name="Huettel B."/>
            <person name="Schneeberger K."/>
        </authorList>
    </citation>
    <scope>NUCLEOTIDE SEQUENCE [LARGE SCALE GENOMIC DNA]</scope>
    <source>
        <strain evidence="4">cv. Rojo Pasion</strain>
    </source>
</reference>
<dbReference type="EMBL" id="CAEKDK010000001">
    <property type="protein sequence ID" value="CAB4263638.1"/>
    <property type="molecule type" value="Genomic_DNA"/>
</dbReference>
<evidence type="ECO:0000313" key="2">
    <source>
        <dbReference type="EMBL" id="CAB4294214.1"/>
    </source>
</evidence>
<sequence length="62" mass="6656">MPSFAWPNPNTLKLFDLEFLNQSFGKRDFVGLVTKNSGINGVFVIPNIGNMIGQVGADSGLA</sequence>
<proteinExistence type="predicted"/>
<accession>A0A6J5W3C1</accession>
<dbReference type="Proteomes" id="UP000507245">
    <property type="component" value="Unassembled WGS sequence"/>
</dbReference>
<keyword evidence="4" id="KW-1185">Reference proteome</keyword>
<dbReference type="Proteomes" id="UP000507222">
    <property type="component" value="Unassembled WGS sequence"/>
</dbReference>